<keyword evidence="1" id="KW-0812">Transmembrane</keyword>
<keyword evidence="1" id="KW-0472">Membrane</keyword>
<feature type="transmembrane region" description="Helical" evidence="1">
    <location>
        <begin position="101"/>
        <end position="123"/>
    </location>
</feature>
<comment type="caution">
    <text evidence="2">The sequence shown here is derived from an EMBL/GenBank/DDBJ whole genome shotgun (WGS) entry which is preliminary data.</text>
</comment>
<keyword evidence="3" id="KW-1185">Reference proteome</keyword>
<evidence type="ECO:0000313" key="2">
    <source>
        <dbReference type="EMBL" id="KIL42961.1"/>
    </source>
</evidence>
<evidence type="ECO:0000313" key="3">
    <source>
        <dbReference type="Proteomes" id="UP000031972"/>
    </source>
</evidence>
<organism evidence="2 3">
    <name type="scientific">Jeotgalibacillus campisalis</name>
    <dbReference type="NCBI Taxonomy" id="220754"/>
    <lineage>
        <taxon>Bacteria</taxon>
        <taxon>Bacillati</taxon>
        <taxon>Bacillota</taxon>
        <taxon>Bacilli</taxon>
        <taxon>Bacillales</taxon>
        <taxon>Caryophanaceae</taxon>
        <taxon>Jeotgalibacillus</taxon>
    </lineage>
</organism>
<reference evidence="2 3" key="1">
    <citation type="submission" date="2015-01" db="EMBL/GenBank/DDBJ databases">
        <title>Jeotgalibacillus campisalis genome sequencing.</title>
        <authorList>
            <person name="Goh K.M."/>
            <person name="Chan K.-G."/>
            <person name="Yaakop A.S."/>
            <person name="Ee R."/>
            <person name="Gan H.M."/>
            <person name="Chan C.S."/>
        </authorList>
    </citation>
    <scope>NUCLEOTIDE SEQUENCE [LARGE SCALE GENOMIC DNA]</scope>
    <source>
        <strain evidence="2 3">SF-57</strain>
    </source>
</reference>
<dbReference type="PATRIC" id="fig|220754.4.peg.3378"/>
<accession>A0A0C2VEK8</accession>
<proteinExistence type="predicted"/>
<dbReference type="AlphaFoldDB" id="A0A0C2VEK8"/>
<evidence type="ECO:0000256" key="1">
    <source>
        <dbReference type="SAM" id="Phobius"/>
    </source>
</evidence>
<keyword evidence="1" id="KW-1133">Transmembrane helix</keyword>
<gene>
    <name evidence="2" type="ORF">KR50_33640</name>
</gene>
<name>A0A0C2VEK8_9BACL</name>
<sequence>MLIKDNGEKKLQQTADQVSGRMDTLYEQIELLTTQVTANQSIQQLLNRLANRETATFQQHVKGASSFISLFLSHPVHAFLIGAGVLSFIIVFAMIPSVLPFFGLWHSLYACLVEDFTVLARALNKRAKIEI</sequence>
<feature type="transmembrane region" description="Helical" evidence="1">
    <location>
        <begin position="76"/>
        <end position="95"/>
    </location>
</feature>
<dbReference type="EMBL" id="JXRR01000022">
    <property type="protein sequence ID" value="KIL42961.1"/>
    <property type="molecule type" value="Genomic_DNA"/>
</dbReference>
<protein>
    <submittedName>
        <fullName evidence="2">Uncharacterized protein</fullName>
    </submittedName>
</protein>
<dbReference type="Proteomes" id="UP000031972">
    <property type="component" value="Unassembled WGS sequence"/>
</dbReference>